<name>A0ACA9YBE9_9ASCO</name>
<dbReference type="EMBL" id="CALSDN010000009">
    <property type="protein sequence ID" value="CAH6722387.1"/>
    <property type="molecule type" value="Genomic_DNA"/>
</dbReference>
<evidence type="ECO:0000313" key="1">
    <source>
        <dbReference type="EMBL" id="CAH6722387.1"/>
    </source>
</evidence>
<sequence length="357" mass="41522">MIDLNKYPLLLLPVIIFFAVRYFLSFKSTPTPLVGKVNPIGDDFEWDKCKPKVIRPFVGRKNFNTNMAIQNLFKTPEEWLLIENTYKDIVAKKSKLISENIEKTISVDSTPRAQLAAKEYYDTVITFMTQRYPQYFIKKDNQIYNKLTEEYLPLNSKNKDPKELLLTLSRNMEEDVVIFVKDDPDNHDEEYVLRATITGFPAGFDPSVNHNQPISVIHGPVPQYKERLQLSMARFFNRLTPQDLWVRHNWSIQAHANHFALENSHAYGDEKVEALKMEDMDFDNACFLRCERQVVSRMPKSRANFMSVRTYLTPMSQIKAEGLGEELIRAIDLLPAEVAHYKRRAAWGEAVKQYLST</sequence>
<dbReference type="Proteomes" id="UP001152531">
    <property type="component" value="Unassembled WGS sequence"/>
</dbReference>
<organism evidence="1 2">
    <name type="scientific">[Candida] jaroonii</name>
    <dbReference type="NCBI Taxonomy" id="467808"/>
    <lineage>
        <taxon>Eukaryota</taxon>
        <taxon>Fungi</taxon>
        <taxon>Dikarya</taxon>
        <taxon>Ascomycota</taxon>
        <taxon>Saccharomycotina</taxon>
        <taxon>Pichiomycetes</taxon>
        <taxon>Debaryomycetaceae</taxon>
        <taxon>Yamadazyma</taxon>
    </lineage>
</organism>
<comment type="caution">
    <text evidence="1">The sequence shown here is derived from an EMBL/GenBank/DDBJ whole genome shotgun (WGS) entry which is preliminary data.</text>
</comment>
<evidence type="ECO:0000313" key="2">
    <source>
        <dbReference type="Proteomes" id="UP001152531"/>
    </source>
</evidence>
<keyword evidence="2" id="KW-1185">Reference proteome</keyword>
<protein>
    <submittedName>
        <fullName evidence="1">Uncharacterized protein</fullName>
    </submittedName>
</protein>
<accession>A0ACA9YBE9</accession>
<reference evidence="1" key="1">
    <citation type="submission" date="2022-06" db="EMBL/GenBank/DDBJ databases">
        <authorList>
            <person name="Legras J.-L."/>
            <person name="Devillers H."/>
            <person name="Grondin C."/>
        </authorList>
    </citation>
    <scope>NUCLEOTIDE SEQUENCE</scope>
    <source>
        <strain evidence="1">CLIB 1444</strain>
    </source>
</reference>
<proteinExistence type="predicted"/>
<gene>
    <name evidence="1" type="ORF">CLIB1444_09S02432</name>
</gene>